<evidence type="ECO:0000313" key="3">
    <source>
        <dbReference type="EMBL" id="MBI9114419.1"/>
    </source>
</evidence>
<feature type="transmembrane region" description="Helical" evidence="2">
    <location>
        <begin position="52"/>
        <end position="77"/>
    </location>
</feature>
<keyword evidence="2" id="KW-1133">Transmembrane helix</keyword>
<feature type="transmembrane region" description="Helical" evidence="2">
    <location>
        <begin position="89"/>
        <end position="110"/>
    </location>
</feature>
<comment type="caution">
    <text evidence="3">The sequence shown here is derived from an EMBL/GenBank/DDBJ whole genome shotgun (WGS) entry which is preliminary data.</text>
</comment>
<sequence>MTTGPTTPPAPDASVGELLGDVTKDLSLLIRQEFELAKAETQQSAKKAGAGAGMLGGAAWAASFLVLFLSLALWWALGAWIGAGDAQPALGWSALIVAVLWGAVAAVLALKGKKELEKTPGLPRTADTMKKIPDALKGQEPS</sequence>
<reference evidence="3" key="1">
    <citation type="submission" date="2020-12" db="EMBL/GenBank/DDBJ databases">
        <title>Sanguibacter suaedae sp. nov., isolated from Suaeda aralocaspica.</title>
        <authorList>
            <person name="Ma Q."/>
        </authorList>
    </citation>
    <scope>NUCLEOTIDE SEQUENCE</scope>
    <source>
        <strain evidence="3">YZGR15</strain>
    </source>
</reference>
<dbReference type="RefSeq" id="WP_198732967.1">
    <property type="nucleotide sequence ID" value="NZ_JAEINH010000003.1"/>
</dbReference>
<accession>A0A934MD25</accession>
<protein>
    <submittedName>
        <fullName evidence="3">Phage holin family protein</fullName>
    </submittedName>
</protein>
<evidence type="ECO:0000256" key="1">
    <source>
        <dbReference type="SAM" id="MobiDB-lite"/>
    </source>
</evidence>
<name>A0A934MD25_9MICO</name>
<keyword evidence="2" id="KW-0812">Transmembrane</keyword>
<dbReference type="EMBL" id="JAEINH010000003">
    <property type="protein sequence ID" value="MBI9114419.1"/>
    <property type="molecule type" value="Genomic_DNA"/>
</dbReference>
<gene>
    <name evidence="3" type="ORF">JAV76_05250</name>
</gene>
<organism evidence="3 4">
    <name type="scientific">Sanguibacter suaedae</name>
    <dbReference type="NCBI Taxonomy" id="2795737"/>
    <lineage>
        <taxon>Bacteria</taxon>
        <taxon>Bacillati</taxon>
        <taxon>Actinomycetota</taxon>
        <taxon>Actinomycetes</taxon>
        <taxon>Micrococcales</taxon>
        <taxon>Sanguibacteraceae</taxon>
        <taxon>Sanguibacter</taxon>
    </lineage>
</organism>
<keyword evidence="4" id="KW-1185">Reference proteome</keyword>
<feature type="region of interest" description="Disordered" evidence="1">
    <location>
        <begin position="118"/>
        <end position="142"/>
    </location>
</feature>
<keyword evidence="2" id="KW-0472">Membrane</keyword>
<evidence type="ECO:0000256" key="2">
    <source>
        <dbReference type="SAM" id="Phobius"/>
    </source>
</evidence>
<proteinExistence type="predicted"/>
<dbReference type="InterPro" id="IPR009937">
    <property type="entry name" value="Phage_holin_3_6"/>
</dbReference>
<dbReference type="Proteomes" id="UP000602087">
    <property type="component" value="Unassembled WGS sequence"/>
</dbReference>
<dbReference type="Pfam" id="PF07332">
    <property type="entry name" value="Phage_holin_3_6"/>
    <property type="match status" value="1"/>
</dbReference>
<evidence type="ECO:0000313" key="4">
    <source>
        <dbReference type="Proteomes" id="UP000602087"/>
    </source>
</evidence>
<dbReference type="AlphaFoldDB" id="A0A934MD25"/>